<name>A0A383DRP5_9ZZZZ</name>
<dbReference type="InterPro" id="IPR050626">
    <property type="entry name" value="Peptidase_M16"/>
</dbReference>
<keyword evidence="1" id="KW-0479">Metal-binding</keyword>
<dbReference type="AlphaFoldDB" id="A0A383DRP5"/>
<dbReference type="PANTHER" id="PTHR43690:SF18">
    <property type="entry name" value="INSULIN-DEGRADING ENZYME-RELATED"/>
    <property type="match status" value="1"/>
</dbReference>
<protein>
    <recommendedName>
        <fullName evidence="2">Peptidase M16 middle/third domain-containing protein</fullName>
    </recommendedName>
</protein>
<feature type="non-terminal residue" evidence="3">
    <location>
        <position position="1"/>
    </location>
</feature>
<dbReference type="SUPFAM" id="SSF63411">
    <property type="entry name" value="LuxS/MPP-like metallohydrolase"/>
    <property type="match status" value="1"/>
</dbReference>
<dbReference type="GO" id="GO:0046872">
    <property type="term" value="F:metal ion binding"/>
    <property type="evidence" value="ECO:0007669"/>
    <property type="project" value="UniProtKB-KW"/>
</dbReference>
<dbReference type="Gene3D" id="3.30.830.10">
    <property type="entry name" value="Metalloenzyme, LuxS/M16 peptidase-like"/>
    <property type="match status" value="2"/>
</dbReference>
<dbReference type="EMBL" id="UINC01219630">
    <property type="protein sequence ID" value="SVE47181.1"/>
    <property type="molecule type" value="Genomic_DNA"/>
</dbReference>
<feature type="non-terminal residue" evidence="3">
    <location>
        <position position="234"/>
    </location>
</feature>
<evidence type="ECO:0000313" key="3">
    <source>
        <dbReference type="EMBL" id="SVE47181.1"/>
    </source>
</evidence>
<dbReference type="PANTHER" id="PTHR43690">
    <property type="entry name" value="NARDILYSIN"/>
    <property type="match status" value="1"/>
</dbReference>
<gene>
    <name evidence="3" type="ORF">METZ01_LOCUS500035</name>
</gene>
<reference evidence="3" key="1">
    <citation type="submission" date="2018-05" db="EMBL/GenBank/DDBJ databases">
        <authorList>
            <person name="Lanie J.A."/>
            <person name="Ng W.-L."/>
            <person name="Kazmierczak K.M."/>
            <person name="Andrzejewski T.M."/>
            <person name="Davidsen T.M."/>
            <person name="Wayne K.J."/>
            <person name="Tettelin H."/>
            <person name="Glass J.I."/>
            <person name="Rusch D."/>
            <person name="Podicherti R."/>
            <person name="Tsui H.-C.T."/>
            <person name="Winkler M.E."/>
        </authorList>
    </citation>
    <scope>NUCLEOTIDE SEQUENCE</scope>
</reference>
<sequence>KEYGGVTIRIGLTPKGQEDYKEIVLATLDFIELMKESGHQSHVYNELKTMAELEEIYGSKGEGMRRAIQLANESMMYPLEDAGRINFIFKDNSKGTFESLLTHLTPDNMLVVLTAKGVETDQKEHHYQAPYSYTENTEFYQALTSTSPRDDFMIAEANPFIPESASIPNREIKENMLPVSLINSDGANLYFGVDHEFLRPKGVISFKILFPDDIMTLKHRVYLKLYSACVNESL</sequence>
<feature type="domain" description="Peptidase M16 middle/third" evidence="2">
    <location>
        <begin position="57"/>
        <end position="234"/>
    </location>
</feature>
<proteinExistence type="predicted"/>
<dbReference type="InterPro" id="IPR011249">
    <property type="entry name" value="Metalloenz_LuxS/M16"/>
</dbReference>
<accession>A0A383DRP5</accession>
<evidence type="ECO:0000256" key="1">
    <source>
        <dbReference type="ARBA" id="ARBA00022723"/>
    </source>
</evidence>
<dbReference type="InterPro" id="IPR032632">
    <property type="entry name" value="Peptidase_M16_M"/>
</dbReference>
<evidence type="ECO:0000259" key="2">
    <source>
        <dbReference type="Pfam" id="PF16187"/>
    </source>
</evidence>
<dbReference type="Pfam" id="PF16187">
    <property type="entry name" value="Peptidase_M16_M"/>
    <property type="match status" value="1"/>
</dbReference>
<organism evidence="3">
    <name type="scientific">marine metagenome</name>
    <dbReference type="NCBI Taxonomy" id="408172"/>
    <lineage>
        <taxon>unclassified sequences</taxon>
        <taxon>metagenomes</taxon>
        <taxon>ecological metagenomes</taxon>
    </lineage>
</organism>